<name>A0ACC2MX13_PERAE</name>
<protein>
    <submittedName>
        <fullName evidence="1">Uncharacterized protein</fullName>
    </submittedName>
</protein>
<evidence type="ECO:0000313" key="2">
    <source>
        <dbReference type="Proteomes" id="UP001234297"/>
    </source>
</evidence>
<organism evidence="1 2">
    <name type="scientific">Persea americana</name>
    <name type="common">Avocado</name>
    <dbReference type="NCBI Taxonomy" id="3435"/>
    <lineage>
        <taxon>Eukaryota</taxon>
        <taxon>Viridiplantae</taxon>
        <taxon>Streptophyta</taxon>
        <taxon>Embryophyta</taxon>
        <taxon>Tracheophyta</taxon>
        <taxon>Spermatophyta</taxon>
        <taxon>Magnoliopsida</taxon>
        <taxon>Magnoliidae</taxon>
        <taxon>Laurales</taxon>
        <taxon>Lauraceae</taxon>
        <taxon>Persea</taxon>
    </lineage>
</organism>
<comment type="caution">
    <text evidence="1">The sequence shown here is derived from an EMBL/GenBank/DDBJ whole genome shotgun (WGS) entry which is preliminary data.</text>
</comment>
<dbReference type="EMBL" id="CM056809">
    <property type="protein sequence ID" value="KAJ8650190.1"/>
    <property type="molecule type" value="Genomic_DNA"/>
</dbReference>
<proteinExistence type="predicted"/>
<evidence type="ECO:0000313" key="1">
    <source>
        <dbReference type="EMBL" id="KAJ8650190.1"/>
    </source>
</evidence>
<keyword evidence="2" id="KW-1185">Reference proteome</keyword>
<dbReference type="Proteomes" id="UP001234297">
    <property type="component" value="Chromosome 1"/>
</dbReference>
<gene>
    <name evidence="1" type="ORF">MRB53_003213</name>
</gene>
<accession>A0ACC2MX13</accession>
<sequence length="104" mass="11953">MGTGKETSVFGEDDDEGKEAAPWGLVLDLAQIRELNFKGTRYLLGLASTCRPFQSHCRFQRIPRKKDLIRWSRSIRTDCQVVRFLSCIAAKTPFFLVSFLFHLL</sequence>
<reference evidence="1 2" key="1">
    <citation type="journal article" date="2022" name="Hortic Res">
        <title>A haplotype resolved chromosomal level avocado genome allows analysis of novel avocado genes.</title>
        <authorList>
            <person name="Nath O."/>
            <person name="Fletcher S.J."/>
            <person name="Hayward A."/>
            <person name="Shaw L.M."/>
            <person name="Masouleh A.K."/>
            <person name="Furtado A."/>
            <person name="Henry R.J."/>
            <person name="Mitter N."/>
        </authorList>
    </citation>
    <scope>NUCLEOTIDE SEQUENCE [LARGE SCALE GENOMIC DNA]</scope>
    <source>
        <strain evidence="2">cv. Hass</strain>
    </source>
</reference>